<evidence type="ECO:0000256" key="1">
    <source>
        <dbReference type="ARBA" id="ARBA00022676"/>
    </source>
</evidence>
<keyword evidence="1" id="KW-0328">Glycosyltransferase</keyword>
<gene>
    <name evidence="3" type="ORF">NWE73_10875</name>
</gene>
<name>A0ABT6DJ60_9BACT</name>
<dbReference type="InterPro" id="IPR051199">
    <property type="entry name" value="LPS_LOS_Heptosyltrfase"/>
</dbReference>
<organism evidence="3 4">
    <name type="scientific">Bdellovibrio svalbardensis</name>
    <dbReference type="NCBI Taxonomy" id="2972972"/>
    <lineage>
        <taxon>Bacteria</taxon>
        <taxon>Pseudomonadati</taxon>
        <taxon>Bdellovibrionota</taxon>
        <taxon>Bdellovibrionia</taxon>
        <taxon>Bdellovibrionales</taxon>
        <taxon>Pseudobdellovibrionaceae</taxon>
        <taxon>Bdellovibrio</taxon>
    </lineage>
</organism>
<evidence type="ECO:0000313" key="4">
    <source>
        <dbReference type="Proteomes" id="UP001152321"/>
    </source>
</evidence>
<reference evidence="3" key="1">
    <citation type="submission" date="2022-08" db="EMBL/GenBank/DDBJ databases">
        <title>Novel Bdellovibrio Species Isolated from Svalbard: Designation Bdellovibrio svalbardensis.</title>
        <authorList>
            <person name="Mitchell R.J."/>
            <person name="Choi S.Y."/>
        </authorList>
    </citation>
    <scope>NUCLEOTIDE SEQUENCE</scope>
    <source>
        <strain evidence="3">PAP01</strain>
    </source>
</reference>
<keyword evidence="4" id="KW-1185">Reference proteome</keyword>
<protein>
    <recommendedName>
        <fullName evidence="5">Glycosyltransferase family 9 protein</fullName>
    </recommendedName>
</protein>
<dbReference type="Gene3D" id="3.40.50.2000">
    <property type="entry name" value="Glycogen Phosphorylase B"/>
    <property type="match status" value="1"/>
</dbReference>
<dbReference type="Pfam" id="PF01075">
    <property type="entry name" value="Glyco_transf_9"/>
    <property type="match status" value="1"/>
</dbReference>
<dbReference type="PANTHER" id="PTHR30160">
    <property type="entry name" value="TETRAACYLDISACCHARIDE 4'-KINASE-RELATED"/>
    <property type="match status" value="1"/>
</dbReference>
<accession>A0ABT6DJ60</accession>
<dbReference type="Proteomes" id="UP001152321">
    <property type="component" value="Unassembled WGS sequence"/>
</dbReference>
<dbReference type="InterPro" id="IPR002201">
    <property type="entry name" value="Glyco_trans_9"/>
</dbReference>
<comment type="caution">
    <text evidence="3">The sequence shown here is derived from an EMBL/GenBank/DDBJ whole genome shotgun (WGS) entry which is preliminary data.</text>
</comment>
<keyword evidence="2" id="KW-0808">Transferase</keyword>
<dbReference type="RefSeq" id="WP_277578348.1">
    <property type="nucleotide sequence ID" value="NZ_JANRMI010000003.1"/>
</dbReference>
<proteinExistence type="predicted"/>
<evidence type="ECO:0008006" key="5">
    <source>
        <dbReference type="Google" id="ProtNLM"/>
    </source>
</evidence>
<sequence length="512" mass="58221">MNTSSTALISIVKTDNQIEFNRVTEGLRKQYALKFNFDIVAAANIDFQDLFKKYERLIFVSVNCLIRPDTPNLLQVVPAGKIGLINLRPFVSTPFEYYSSDVMIFDRCHGFIFDHIDADIGTLDFDRALSALLPKFPLPVEELGISFNRQNIMDSKIQDDRLQSYIVNYKNLETIPGHPQSNGVLEFINQDLATWNSRAPSYTPHKVIKVSMNGGLGDHIDAEPVLREIRCLYPEARLVVRSTWPELFENLPYEVETLDRWNGPDVNASLEFLTYPLQHEKESRPLNPAFSHTTDYCSINALGRILPPEKKQITLGYKKDDLEAVLKLIPTTVDLSKAICIHPGLSWPNRTLNENTWFEFIAGLPQDRPVILIGQSNSNTSGVMTFKAPTHVIDLRQKLSLKQTLALLDKSFMLVTNDTGTLHLAGATDIWIAAFFSARHSAFVWPYRNQTQNYKTIELNSRPHCWPCTMNRPQTHGSESQLTQCTNWENKLCCHPNSKLMLEKIQIAVSSH</sequence>
<dbReference type="SUPFAM" id="SSF53756">
    <property type="entry name" value="UDP-Glycosyltransferase/glycogen phosphorylase"/>
    <property type="match status" value="1"/>
</dbReference>
<dbReference type="PANTHER" id="PTHR30160:SF1">
    <property type="entry name" value="LIPOPOLYSACCHARIDE 1,2-N-ACETYLGLUCOSAMINETRANSFERASE-RELATED"/>
    <property type="match status" value="1"/>
</dbReference>
<evidence type="ECO:0000256" key="2">
    <source>
        <dbReference type="ARBA" id="ARBA00022679"/>
    </source>
</evidence>
<evidence type="ECO:0000313" key="3">
    <source>
        <dbReference type="EMBL" id="MDG0816870.1"/>
    </source>
</evidence>
<dbReference type="EMBL" id="JANRMI010000003">
    <property type="protein sequence ID" value="MDG0816870.1"/>
    <property type="molecule type" value="Genomic_DNA"/>
</dbReference>